<feature type="domain" description="DUF6922" evidence="2">
    <location>
        <begin position="52"/>
        <end position="100"/>
    </location>
</feature>
<organism evidence="3 4">
    <name type="scientific">Sulfobacillus thermosulfidooxidans (strain DSM 9293 / VKM B-1269 / AT-1)</name>
    <dbReference type="NCBI Taxonomy" id="929705"/>
    <lineage>
        <taxon>Bacteria</taxon>
        <taxon>Bacillati</taxon>
        <taxon>Bacillota</taxon>
        <taxon>Clostridia</taxon>
        <taxon>Eubacteriales</taxon>
        <taxon>Clostridiales Family XVII. Incertae Sedis</taxon>
        <taxon>Sulfobacillus</taxon>
    </lineage>
</organism>
<evidence type="ECO:0000259" key="2">
    <source>
        <dbReference type="Pfam" id="PF21956"/>
    </source>
</evidence>
<evidence type="ECO:0000313" key="4">
    <source>
        <dbReference type="Proteomes" id="UP000192660"/>
    </source>
</evidence>
<protein>
    <recommendedName>
        <fullName evidence="2">DUF6922 domain-containing protein</fullName>
    </recommendedName>
</protein>
<dbReference type="AlphaFoldDB" id="A0A1W1WP24"/>
<dbReference type="Pfam" id="PF21956">
    <property type="entry name" value="DUF6922"/>
    <property type="match status" value="1"/>
</dbReference>
<gene>
    <name evidence="3" type="ORF">SAMN00768000_3623</name>
</gene>
<reference evidence="4" key="1">
    <citation type="submission" date="2017-04" db="EMBL/GenBank/DDBJ databases">
        <authorList>
            <person name="Varghese N."/>
            <person name="Submissions S."/>
        </authorList>
    </citation>
    <scope>NUCLEOTIDE SEQUENCE [LARGE SCALE GENOMIC DNA]</scope>
    <source>
        <strain evidence="4">DSM 9293</strain>
    </source>
</reference>
<evidence type="ECO:0000313" key="3">
    <source>
        <dbReference type="EMBL" id="SMC08057.1"/>
    </source>
</evidence>
<keyword evidence="4" id="KW-1185">Reference proteome</keyword>
<accession>A0A1W1WP24</accession>
<name>A0A1W1WP24_SULTA</name>
<evidence type="ECO:0000256" key="1">
    <source>
        <dbReference type="SAM" id="MobiDB-lite"/>
    </source>
</evidence>
<dbReference type="InterPro" id="IPR053830">
    <property type="entry name" value="DUF6922"/>
</dbReference>
<dbReference type="Proteomes" id="UP000192660">
    <property type="component" value="Unassembled WGS sequence"/>
</dbReference>
<proteinExistence type="predicted"/>
<sequence>MRAGSTAGSNGWDASGSGVTQITNPERKGDHAMHRPCVDMHSADWHRLQQSAAFWDVNPTTLDPQRHAAWIIARILQFGTWDEWLALFRCYPAATIQHALTQRGVPDHIRRFWTPYFSPDDSFTGAEPFPSLTNPTPHSLLKQAVQTCDMITHRGTRQDFLDLYALVLDGVSLTDIFDAVVVSTPSCNLANLLRRLWYFVEVEQDLGAGPSIHQAIKQPISAYLRRTLPSGQKPRNI</sequence>
<feature type="region of interest" description="Disordered" evidence="1">
    <location>
        <begin position="1"/>
        <end position="33"/>
    </location>
</feature>
<dbReference type="EMBL" id="FWWY01000002">
    <property type="protein sequence ID" value="SMC08057.1"/>
    <property type="molecule type" value="Genomic_DNA"/>
</dbReference>